<evidence type="ECO:0000313" key="2">
    <source>
        <dbReference type="EMBL" id="CAB4795320.1"/>
    </source>
</evidence>
<dbReference type="EMBL" id="CAFAAJ010000027">
    <property type="protein sequence ID" value="CAB4795320.1"/>
    <property type="molecule type" value="Genomic_DNA"/>
</dbReference>
<gene>
    <name evidence="2" type="ORF">UFOPK3001_00590</name>
</gene>
<dbReference type="InterPro" id="IPR002477">
    <property type="entry name" value="Peptidoglycan-bd-like"/>
</dbReference>
<feature type="domain" description="Peptidoglycan binding-like" evidence="1">
    <location>
        <begin position="74"/>
        <end position="130"/>
    </location>
</feature>
<reference evidence="2" key="1">
    <citation type="submission" date="2020-05" db="EMBL/GenBank/DDBJ databases">
        <authorList>
            <person name="Chiriac C."/>
            <person name="Salcher M."/>
            <person name="Ghai R."/>
            <person name="Kavagutti S V."/>
        </authorList>
    </citation>
    <scope>NUCLEOTIDE SEQUENCE</scope>
</reference>
<dbReference type="AlphaFoldDB" id="A0A6J6XD44"/>
<feature type="domain" description="Peptidoglycan binding-like" evidence="1">
    <location>
        <begin position="2"/>
        <end position="54"/>
    </location>
</feature>
<accession>A0A6J6XD44</accession>
<name>A0A6J6XD44_9ZZZZ</name>
<organism evidence="2">
    <name type="scientific">freshwater metagenome</name>
    <dbReference type="NCBI Taxonomy" id="449393"/>
    <lineage>
        <taxon>unclassified sequences</taxon>
        <taxon>metagenomes</taxon>
        <taxon>ecological metagenomes</taxon>
    </lineage>
</organism>
<dbReference type="SUPFAM" id="SSF47090">
    <property type="entry name" value="PGBD-like"/>
    <property type="match status" value="2"/>
</dbReference>
<proteinExistence type="predicted"/>
<sequence>MRDLQRRLSYVGFGASPAEIGAYCEATEESVARFQEARGLRPTGVCDEETWNALVEAGWGLGDRLLKLTSPNMRGDDVTALQGELCRLGFDAGRVDGIFGPRTANALLEFQRSCGMPGDGVCGPETIRSLDRLGRQSGQGPGVSALREAERIRSLPHFVDCRIVVGQFGGLSSLARAIARTARAKGADVILVDEPDANAQADAANRFRAHVYLGLEAGIEPVSEFFYYQVPAFESTAGRALAEQLAQTLRPLLPSTPRVEGIRLPVLRETRMPAVLCRLGPVRSVADNASALAQGCAQAVEIWINASFPPSATT</sequence>
<protein>
    <submittedName>
        <fullName evidence="2">Unannotated protein</fullName>
    </submittedName>
</protein>
<dbReference type="Gene3D" id="3.40.630.40">
    <property type="entry name" value="Zn-dependent exopeptidases"/>
    <property type="match status" value="1"/>
</dbReference>
<evidence type="ECO:0000259" key="1">
    <source>
        <dbReference type="Pfam" id="PF01471"/>
    </source>
</evidence>
<dbReference type="Gene3D" id="1.10.101.10">
    <property type="entry name" value="PGBD-like superfamily/PGBD"/>
    <property type="match status" value="2"/>
</dbReference>
<dbReference type="InterPro" id="IPR036366">
    <property type="entry name" value="PGBDSf"/>
</dbReference>
<dbReference type="Pfam" id="PF01471">
    <property type="entry name" value="PG_binding_1"/>
    <property type="match status" value="2"/>
</dbReference>
<dbReference type="InterPro" id="IPR036365">
    <property type="entry name" value="PGBD-like_sf"/>
</dbReference>